<keyword evidence="2" id="KW-1185">Reference proteome</keyword>
<reference evidence="2" key="1">
    <citation type="submission" date="2018-08" db="EMBL/GenBank/DDBJ databases">
        <authorList>
            <person name="Im W.T."/>
        </authorList>
    </citation>
    <scope>NUCLEOTIDE SEQUENCE [LARGE SCALE GENOMIC DNA]</scope>
    <source>
        <strain evidence="2">LA-28</strain>
    </source>
</reference>
<accession>A0A371X5W9</accession>
<protein>
    <submittedName>
        <fullName evidence="1">Uncharacterized protein</fullName>
    </submittedName>
</protein>
<organism evidence="1 2">
    <name type="scientific">Mesorhizobium denitrificans</name>
    <dbReference type="NCBI Taxonomy" id="2294114"/>
    <lineage>
        <taxon>Bacteria</taxon>
        <taxon>Pseudomonadati</taxon>
        <taxon>Pseudomonadota</taxon>
        <taxon>Alphaproteobacteria</taxon>
        <taxon>Hyphomicrobiales</taxon>
        <taxon>Phyllobacteriaceae</taxon>
        <taxon>Mesorhizobium</taxon>
    </lineage>
</organism>
<dbReference type="AlphaFoldDB" id="A0A371X5W9"/>
<dbReference type="Proteomes" id="UP000262379">
    <property type="component" value="Unassembled WGS sequence"/>
</dbReference>
<evidence type="ECO:0000313" key="1">
    <source>
        <dbReference type="EMBL" id="RFC64615.1"/>
    </source>
</evidence>
<name>A0A371X5W9_9HYPH</name>
<evidence type="ECO:0000313" key="2">
    <source>
        <dbReference type="Proteomes" id="UP000262379"/>
    </source>
</evidence>
<dbReference type="EMBL" id="QURN01000019">
    <property type="protein sequence ID" value="RFC64615.1"/>
    <property type="molecule type" value="Genomic_DNA"/>
</dbReference>
<gene>
    <name evidence="1" type="ORF">DY251_19250</name>
</gene>
<comment type="caution">
    <text evidence="1">The sequence shown here is derived from an EMBL/GenBank/DDBJ whole genome shotgun (WGS) entry which is preliminary data.</text>
</comment>
<sequence>MSNALETMMHTVPQTILAQLGGNRFTAMTGAYSFAGSADTLSFRIPQSNKGRFGGVRITLTPADLYDVHFVRLTRDETGFLATETITHEGIFADGLSEIITEETGLATTL</sequence>
<proteinExistence type="predicted"/>